<dbReference type="AlphaFoldDB" id="A0A7X5N5R3"/>
<dbReference type="InterPro" id="IPR004846">
    <property type="entry name" value="T2SS/T3SS_dom"/>
</dbReference>
<dbReference type="PANTHER" id="PTHR30332">
    <property type="entry name" value="PROBABLE GENERAL SECRETION PATHWAY PROTEIN D"/>
    <property type="match status" value="1"/>
</dbReference>
<protein>
    <recommendedName>
        <fullName evidence="2">Type II/III secretion system secretin-like domain-containing protein</fullName>
    </recommendedName>
</protein>
<dbReference type="PRINTS" id="PR00811">
    <property type="entry name" value="BCTERIALGSPD"/>
</dbReference>
<organism evidence="3 4">
    <name type="scientific">Xanthomonas perforans</name>
    <dbReference type="NCBI Taxonomy" id="442694"/>
    <lineage>
        <taxon>Bacteria</taxon>
        <taxon>Pseudomonadati</taxon>
        <taxon>Pseudomonadota</taxon>
        <taxon>Gammaproteobacteria</taxon>
        <taxon>Lysobacterales</taxon>
        <taxon>Lysobacteraceae</taxon>
        <taxon>Xanthomonas</taxon>
    </lineage>
</organism>
<dbReference type="InterPro" id="IPR050810">
    <property type="entry name" value="Bact_Secretion_Sys_Channel"/>
</dbReference>
<comment type="similarity">
    <text evidence="1">Belongs to the bacterial secretin family.</text>
</comment>
<evidence type="ECO:0000313" key="3">
    <source>
        <dbReference type="EMBL" id="NEL81134.1"/>
    </source>
</evidence>
<evidence type="ECO:0000256" key="1">
    <source>
        <dbReference type="RuleBase" id="RU004003"/>
    </source>
</evidence>
<feature type="domain" description="Type II/III secretion system secretin-like" evidence="2">
    <location>
        <begin position="2"/>
        <end position="39"/>
    </location>
</feature>
<dbReference type="GO" id="GO:0009306">
    <property type="term" value="P:protein secretion"/>
    <property type="evidence" value="ECO:0007669"/>
    <property type="project" value="InterPro"/>
</dbReference>
<reference evidence="3 4" key="1">
    <citation type="submission" date="2019-11" db="EMBL/GenBank/DDBJ databases">
        <title>Genome-resolved metagenomics to study the prevalence of co-infection and intraspecific heterogeneity among plant pathogen metapopulations.</title>
        <authorList>
            <person name="Newberry E."/>
            <person name="Bhandari R."/>
            <person name="Kemble J."/>
            <person name="Sikora E."/>
            <person name="Potnis N."/>
        </authorList>
    </citation>
    <scope>NUCLEOTIDE SEQUENCE [LARGE SCALE GENOMIC DNA]</scope>
    <source>
        <strain evidence="3">Xp_Tom_Tuscaloosa_18b</strain>
    </source>
</reference>
<evidence type="ECO:0000259" key="2">
    <source>
        <dbReference type="Pfam" id="PF00263"/>
    </source>
</evidence>
<feature type="non-terminal residue" evidence="3">
    <location>
        <position position="1"/>
    </location>
</feature>
<evidence type="ECO:0000313" key="4">
    <source>
        <dbReference type="Proteomes" id="UP000471082"/>
    </source>
</evidence>
<gene>
    <name evidence="3" type="ORF">G3W61_33295</name>
</gene>
<proteinExistence type="inferred from homology"/>
<comment type="caution">
    <text evidence="3">The sequence shown here is derived from an EMBL/GenBank/DDBJ whole genome shotgun (WGS) entry which is preliminary data.</text>
</comment>
<dbReference type="Proteomes" id="UP000471082">
    <property type="component" value="Unassembled WGS sequence"/>
</dbReference>
<dbReference type="Pfam" id="PF00263">
    <property type="entry name" value="Secretin"/>
    <property type="match status" value="1"/>
</dbReference>
<name>A0A7X5N5R3_XANPE</name>
<sequence>SDGVPFLSKLPVVGALFGTKGKSNTRREVIVLITPSIVRNPQEARNLTDEYGQKFKAMEPLKPSQKPQ</sequence>
<dbReference type="InterPro" id="IPR001775">
    <property type="entry name" value="GspD/PilQ"/>
</dbReference>
<dbReference type="PANTHER" id="PTHR30332:SF25">
    <property type="entry name" value="SECRETIN XPSD"/>
    <property type="match status" value="1"/>
</dbReference>
<accession>A0A7X5N5R3</accession>
<dbReference type="GO" id="GO:0015627">
    <property type="term" value="C:type II protein secretion system complex"/>
    <property type="evidence" value="ECO:0007669"/>
    <property type="project" value="TreeGrafter"/>
</dbReference>
<dbReference type="EMBL" id="JAAGYU010002271">
    <property type="protein sequence ID" value="NEL81134.1"/>
    <property type="molecule type" value="Genomic_DNA"/>
</dbReference>